<sequence>MQGDAGQTINNKTWLTVDIQTPAWILKLDCSRKPRRNPTELNSWRSRRAFRCVSELLMAVIRGNLCCPYLGETIPPLLESESPVIGVGVKRMD</sequence>
<keyword evidence="2" id="KW-1185">Reference proteome</keyword>
<organism evidence="1 2">
    <name type="scientific">Liparis tanakae</name>
    <name type="common">Tanaka's snailfish</name>
    <dbReference type="NCBI Taxonomy" id="230148"/>
    <lineage>
        <taxon>Eukaryota</taxon>
        <taxon>Metazoa</taxon>
        <taxon>Chordata</taxon>
        <taxon>Craniata</taxon>
        <taxon>Vertebrata</taxon>
        <taxon>Euteleostomi</taxon>
        <taxon>Actinopterygii</taxon>
        <taxon>Neopterygii</taxon>
        <taxon>Teleostei</taxon>
        <taxon>Neoteleostei</taxon>
        <taxon>Acanthomorphata</taxon>
        <taxon>Eupercaria</taxon>
        <taxon>Perciformes</taxon>
        <taxon>Cottioidei</taxon>
        <taxon>Cottales</taxon>
        <taxon>Liparidae</taxon>
        <taxon>Liparis</taxon>
    </lineage>
</organism>
<dbReference type="EMBL" id="SRLO01000412">
    <property type="protein sequence ID" value="TNN57149.1"/>
    <property type="molecule type" value="Genomic_DNA"/>
</dbReference>
<gene>
    <name evidence="1" type="ORF">EYF80_032652</name>
</gene>
<accession>A0A4Z2GUN8</accession>
<proteinExistence type="predicted"/>
<evidence type="ECO:0000313" key="2">
    <source>
        <dbReference type="Proteomes" id="UP000314294"/>
    </source>
</evidence>
<evidence type="ECO:0000313" key="1">
    <source>
        <dbReference type="EMBL" id="TNN57149.1"/>
    </source>
</evidence>
<comment type="caution">
    <text evidence="1">The sequence shown here is derived from an EMBL/GenBank/DDBJ whole genome shotgun (WGS) entry which is preliminary data.</text>
</comment>
<name>A0A4Z2GUN8_9TELE</name>
<protein>
    <submittedName>
        <fullName evidence="1">Uncharacterized protein</fullName>
    </submittedName>
</protein>
<dbReference type="Proteomes" id="UP000314294">
    <property type="component" value="Unassembled WGS sequence"/>
</dbReference>
<reference evidence="1 2" key="1">
    <citation type="submission" date="2019-03" db="EMBL/GenBank/DDBJ databases">
        <title>First draft genome of Liparis tanakae, snailfish: a comprehensive survey of snailfish specific genes.</title>
        <authorList>
            <person name="Kim W."/>
            <person name="Song I."/>
            <person name="Jeong J.-H."/>
            <person name="Kim D."/>
            <person name="Kim S."/>
            <person name="Ryu S."/>
            <person name="Song J.Y."/>
            <person name="Lee S.K."/>
        </authorList>
    </citation>
    <scope>NUCLEOTIDE SEQUENCE [LARGE SCALE GENOMIC DNA]</scope>
    <source>
        <tissue evidence="1">Muscle</tissue>
    </source>
</reference>
<dbReference type="AlphaFoldDB" id="A0A4Z2GUN8"/>